<evidence type="ECO:0000313" key="1">
    <source>
        <dbReference type="EMBL" id="MFG6273424.1"/>
    </source>
</evidence>
<dbReference type="InterPro" id="IPR041492">
    <property type="entry name" value="HAD_2"/>
</dbReference>
<dbReference type="SFLD" id="SFLDG01129">
    <property type="entry name" value="C1.5:_HAD__Beta-PGM__Phosphata"/>
    <property type="match status" value="1"/>
</dbReference>
<comment type="caution">
    <text evidence="1">The sequence shown here is derived from an EMBL/GenBank/DDBJ whole genome shotgun (WGS) entry which is preliminary data.</text>
</comment>
<dbReference type="SUPFAM" id="SSF56784">
    <property type="entry name" value="HAD-like"/>
    <property type="match status" value="1"/>
</dbReference>
<dbReference type="NCBIfam" id="TIGR01509">
    <property type="entry name" value="HAD-SF-IA-v3"/>
    <property type="match status" value="1"/>
</dbReference>
<dbReference type="SFLD" id="SFLDG01135">
    <property type="entry name" value="C1.5.6:_HAD__Beta-PGM__Phospha"/>
    <property type="match status" value="1"/>
</dbReference>
<keyword evidence="2" id="KW-1185">Reference proteome</keyword>
<dbReference type="RefSeq" id="WP_113855623.1">
    <property type="nucleotide sequence ID" value="NZ_CP011940.1"/>
</dbReference>
<dbReference type="EMBL" id="JBIEKR010000007">
    <property type="protein sequence ID" value="MFG6273424.1"/>
    <property type="molecule type" value="Genomic_DNA"/>
</dbReference>
<organism evidence="1 2">
    <name type="scientific">Megasphaera hexanoica</name>
    <dbReference type="NCBI Taxonomy" id="1675036"/>
    <lineage>
        <taxon>Bacteria</taxon>
        <taxon>Bacillati</taxon>
        <taxon>Bacillota</taxon>
        <taxon>Negativicutes</taxon>
        <taxon>Veillonellales</taxon>
        <taxon>Veillonellaceae</taxon>
        <taxon>Megasphaera</taxon>
    </lineage>
</organism>
<dbReference type="Proteomes" id="UP001605989">
    <property type="component" value="Unassembled WGS sequence"/>
</dbReference>
<name>A0ABW7DQJ4_9FIRM</name>
<dbReference type="InterPro" id="IPR023214">
    <property type="entry name" value="HAD_sf"/>
</dbReference>
<dbReference type="Gene3D" id="1.10.150.240">
    <property type="entry name" value="Putative phosphatase, domain 2"/>
    <property type="match status" value="1"/>
</dbReference>
<evidence type="ECO:0000313" key="2">
    <source>
        <dbReference type="Proteomes" id="UP001605989"/>
    </source>
</evidence>
<dbReference type="GO" id="GO:0016787">
    <property type="term" value="F:hydrolase activity"/>
    <property type="evidence" value="ECO:0007669"/>
    <property type="project" value="UniProtKB-KW"/>
</dbReference>
<accession>A0ABW7DQJ4</accession>
<dbReference type="PANTHER" id="PTHR18901:SF38">
    <property type="entry name" value="PSEUDOURIDINE-5'-PHOSPHATASE"/>
    <property type="match status" value="1"/>
</dbReference>
<sequence length="226" mass="25118">MYRPELFIFDMDGLMFDTERISVPCWRAIGRKYGIDMEDSFFDTIFGMNNAKIKEIFLQTYGADFPYDAFHDEKKAMQLAIYHEKGAPAEPGLQECLDYARQEGIRCAVASSSAEETVRLLLHKAGLESYFCHIQSGDAMAHSKPAPDIFLAVCRALGIRPERALVLEDSGNGLKAAAAAHIPSIWVPDLVRVEPAVAATAWHTCQTLADVPPLIQNLPVWKESAN</sequence>
<proteinExistence type="predicted"/>
<protein>
    <submittedName>
        <fullName evidence="1">HAD family hydrolase</fullName>
    </submittedName>
</protein>
<dbReference type="PANTHER" id="PTHR18901">
    <property type="entry name" value="2-DEOXYGLUCOSE-6-PHOSPHATE PHOSPHATASE 2"/>
    <property type="match status" value="1"/>
</dbReference>
<dbReference type="InterPro" id="IPR006439">
    <property type="entry name" value="HAD-SF_hydro_IA"/>
</dbReference>
<gene>
    <name evidence="1" type="ORF">ACGTZG_09510</name>
</gene>
<keyword evidence="1" id="KW-0378">Hydrolase</keyword>
<dbReference type="Pfam" id="PF13419">
    <property type="entry name" value="HAD_2"/>
    <property type="match status" value="1"/>
</dbReference>
<dbReference type="InterPro" id="IPR036412">
    <property type="entry name" value="HAD-like_sf"/>
</dbReference>
<reference evidence="1 2" key="1">
    <citation type="submission" date="2024-10" db="EMBL/GenBank/DDBJ databases">
        <authorList>
            <person name="Sang B.-I."/>
            <person name="Prabhaharan D."/>
        </authorList>
    </citation>
    <scope>NUCLEOTIDE SEQUENCE [LARGE SCALE GENOMIC DNA]</scope>
    <source>
        <strain evidence="1 2">MH</strain>
    </source>
</reference>
<dbReference type="SFLD" id="SFLDS00003">
    <property type="entry name" value="Haloacid_Dehalogenase"/>
    <property type="match status" value="1"/>
</dbReference>
<dbReference type="Gene3D" id="3.40.50.1000">
    <property type="entry name" value="HAD superfamily/HAD-like"/>
    <property type="match status" value="1"/>
</dbReference>
<dbReference type="InterPro" id="IPR023198">
    <property type="entry name" value="PGP-like_dom2"/>
</dbReference>